<evidence type="ECO:0000256" key="2">
    <source>
        <dbReference type="ARBA" id="ARBA00022692"/>
    </source>
</evidence>
<feature type="domain" description="HAMP" evidence="10">
    <location>
        <begin position="201"/>
        <end position="254"/>
    </location>
</feature>
<keyword evidence="12" id="KW-1185">Reference proteome</keyword>
<gene>
    <name evidence="11" type="ORF">ACFQDL_09260</name>
</gene>
<dbReference type="Gene3D" id="1.10.287.950">
    <property type="entry name" value="Methyl-accepting chemotaxis protein"/>
    <property type="match status" value="1"/>
</dbReference>
<evidence type="ECO:0000256" key="7">
    <source>
        <dbReference type="PROSITE-ProRule" id="PRU00284"/>
    </source>
</evidence>
<protein>
    <submittedName>
        <fullName evidence="11">Methyl-accepting chemotaxis protein</fullName>
    </submittedName>
</protein>
<dbReference type="Pfam" id="PF00015">
    <property type="entry name" value="MCPsignal"/>
    <property type="match status" value="1"/>
</dbReference>
<keyword evidence="2 8" id="KW-0812">Transmembrane</keyword>
<evidence type="ECO:0000256" key="5">
    <source>
        <dbReference type="ARBA" id="ARBA00023224"/>
    </source>
</evidence>
<evidence type="ECO:0000256" key="6">
    <source>
        <dbReference type="ARBA" id="ARBA00029447"/>
    </source>
</evidence>
<dbReference type="InterPro" id="IPR004089">
    <property type="entry name" value="MCPsignal_dom"/>
</dbReference>
<feature type="domain" description="Methyl-accepting transducer" evidence="9">
    <location>
        <begin position="259"/>
        <end position="495"/>
    </location>
</feature>
<evidence type="ECO:0000256" key="3">
    <source>
        <dbReference type="ARBA" id="ARBA00022989"/>
    </source>
</evidence>
<sequence>MYQSVARTIDRTLRLLGCKTLDRQFLLSYGLIFLLAVASSVALYLSLSINPQTINIAGRQRMLSQKMTKEAMLVAAGVEQRAKLDQTIALFEHSHRDIIDGNAGQGMNRLTDARIVDQMKVVDSSWQQYRRQLLQYVDNPQPGLMAGLQRQSESLLGEMNEAVTLLTVASDSNLRNNLLIAFICVLLILVLVVLGRVFGMRMLMQNIVRLERHLAEVGAGDFRHRFEIEHGDNEVGRMFQSFNGMSEQIADLVQQVRSAASRSGEHIDSVARATADADQGVQRQYSEIDQVAVAMTEMATTVQQVAANASQTADAARCADEEARNSDSVVNRSAEQIGEMSRSLELSAENMRLLAQETAEVDKVLTVITGVAEQTNLLALNAAIEAARAGEHGRGFAVVADEVRTLAQRTQASTLEIRTIIERLQQQAQRAVESIEQSTGQARSSVDSAQLAQQALRRIVDAVDTISNMSLQIATAAEQQSQVAADIDQRVISISDVAGHTREDTAAVVDSTGQIREEMQQLNQILARFRTLN</sequence>
<dbReference type="InterPro" id="IPR029095">
    <property type="entry name" value="NarX-like_N"/>
</dbReference>
<evidence type="ECO:0000313" key="12">
    <source>
        <dbReference type="Proteomes" id="UP001596422"/>
    </source>
</evidence>
<accession>A0ABW1ZYJ6</accession>
<keyword evidence="4 8" id="KW-0472">Membrane</keyword>
<comment type="caution">
    <text evidence="11">The sequence shown here is derived from an EMBL/GenBank/DDBJ whole genome shotgun (WGS) entry which is preliminary data.</text>
</comment>
<comment type="similarity">
    <text evidence="6">Belongs to the methyl-accepting chemotaxis (MCP) protein family.</text>
</comment>
<keyword evidence="3 8" id="KW-1133">Transmembrane helix</keyword>
<evidence type="ECO:0000259" key="10">
    <source>
        <dbReference type="PROSITE" id="PS50885"/>
    </source>
</evidence>
<organism evidence="11 12">
    <name type="scientific">Marinobacterium aestuariivivens</name>
    <dbReference type="NCBI Taxonomy" id="1698799"/>
    <lineage>
        <taxon>Bacteria</taxon>
        <taxon>Pseudomonadati</taxon>
        <taxon>Pseudomonadota</taxon>
        <taxon>Gammaproteobacteria</taxon>
        <taxon>Oceanospirillales</taxon>
        <taxon>Oceanospirillaceae</taxon>
        <taxon>Marinobacterium</taxon>
    </lineage>
</organism>
<dbReference type="SUPFAM" id="SSF58104">
    <property type="entry name" value="Methyl-accepting chemotaxis protein (MCP) signaling domain"/>
    <property type="match status" value="1"/>
</dbReference>
<evidence type="ECO:0000256" key="4">
    <source>
        <dbReference type="ARBA" id="ARBA00023136"/>
    </source>
</evidence>
<dbReference type="Pfam" id="PF00672">
    <property type="entry name" value="HAMP"/>
    <property type="match status" value="1"/>
</dbReference>
<dbReference type="SMART" id="SM00283">
    <property type="entry name" value="MA"/>
    <property type="match status" value="1"/>
</dbReference>
<feature type="transmembrane region" description="Helical" evidence="8">
    <location>
        <begin position="178"/>
        <end position="199"/>
    </location>
</feature>
<dbReference type="EMBL" id="JBHSWE010000001">
    <property type="protein sequence ID" value="MFC6670250.1"/>
    <property type="molecule type" value="Genomic_DNA"/>
</dbReference>
<evidence type="ECO:0000256" key="1">
    <source>
        <dbReference type="ARBA" id="ARBA00004141"/>
    </source>
</evidence>
<dbReference type="CDD" id="cd06225">
    <property type="entry name" value="HAMP"/>
    <property type="match status" value="1"/>
</dbReference>
<name>A0ABW1ZYJ6_9GAMM</name>
<dbReference type="Proteomes" id="UP001596422">
    <property type="component" value="Unassembled WGS sequence"/>
</dbReference>
<dbReference type="SMART" id="SM00304">
    <property type="entry name" value="HAMP"/>
    <property type="match status" value="1"/>
</dbReference>
<reference evidence="12" key="1">
    <citation type="journal article" date="2019" name="Int. J. Syst. Evol. Microbiol.">
        <title>The Global Catalogue of Microorganisms (GCM) 10K type strain sequencing project: providing services to taxonomists for standard genome sequencing and annotation.</title>
        <authorList>
            <consortium name="The Broad Institute Genomics Platform"/>
            <consortium name="The Broad Institute Genome Sequencing Center for Infectious Disease"/>
            <person name="Wu L."/>
            <person name="Ma J."/>
        </authorList>
    </citation>
    <scope>NUCLEOTIDE SEQUENCE [LARGE SCALE GENOMIC DNA]</scope>
    <source>
        <strain evidence="12">NBRC 111756</strain>
    </source>
</reference>
<comment type="subcellular location">
    <subcellularLocation>
        <location evidence="1">Membrane</location>
        <topology evidence="1">Multi-pass membrane protein</topology>
    </subcellularLocation>
</comment>
<evidence type="ECO:0000259" key="9">
    <source>
        <dbReference type="PROSITE" id="PS50111"/>
    </source>
</evidence>
<dbReference type="PROSITE" id="PS50111">
    <property type="entry name" value="CHEMOTAXIS_TRANSDUC_2"/>
    <property type="match status" value="1"/>
</dbReference>
<dbReference type="Pfam" id="PF13675">
    <property type="entry name" value="PilJ"/>
    <property type="match status" value="1"/>
</dbReference>
<proteinExistence type="inferred from homology"/>
<keyword evidence="5 7" id="KW-0807">Transducer</keyword>
<dbReference type="PANTHER" id="PTHR32089:SF119">
    <property type="entry name" value="METHYL-ACCEPTING CHEMOTAXIS PROTEIN CTPL"/>
    <property type="match status" value="1"/>
</dbReference>
<evidence type="ECO:0000313" key="11">
    <source>
        <dbReference type="EMBL" id="MFC6670250.1"/>
    </source>
</evidence>
<dbReference type="InterPro" id="IPR003660">
    <property type="entry name" value="HAMP_dom"/>
</dbReference>
<feature type="transmembrane region" description="Helical" evidence="8">
    <location>
        <begin position="26"/>
        <end position="47"/>
    </location>
</feature>
<dbReference type="RefSeq" id="WP_379908751.1">
    <property type="nucleotide sequence ID" value="NZ_JBHSWE010000001.1"/>
</dbReference>
<dbReference type="CDD" id="cd11386">
    <property type="entry name" value="MCP_signal"/>
    <property type="match status" value="1"/>
</dbReference>
<dbReference type="PANTHER" id="PTHR32089">
    <property type="entry name" value="METHYL-ACCEPTING CHEMOTAXIS PROTEIN MCPB"/>
    <property type="match status" value="1"/>
</dbReference>
<evidence type="ECO:0000256" key="8">
    <source>
        <dbReference type="SAM" id="Phobius"/>
    </source>
</evidence>
<dbReference type="PROSITE" id="PS50885">
    <property type="entry name" value="HAMP"/>
    <property type="match status" value="1"/>
</dbReference>